<reference evidence="1" key="2">
    <citation type="submission" date="2025-08" db="UniProtKB">
        <authorList>
            <consortium name="Ensembl"/>
        </authorList>
    </citation>
    <scope>IDENTIFICATION</scope>
</reference>
<accession>A0AC11DI73</accession>
<proteinExistence type="predicted"/>
<evidence type="ECO:0000313" key="1">
    <source>
        <dbReference type="Ensembl" id="ENSOARP00020046071.1"/>
    </source>
</evidence>
<organism evidence="1">
    <name type="scientific">Ovis aries</name>
    <name type="common">Sheep</name>
    <dbReference type="NCBI Taxonomy" id="9940"/>
    <lineage>
        <taxon>Eukaryota</taxon>
        <taxon>Metazoa</taxon>
        <taxon>Chordata</taxon>
        <taxon>Craniata</taxon>
        <taxon>Vertebrata</taxon>
        <taxon>Euteleostomi</taxon>
        <taxon>Mammalia</taxon>
        <taxon>Eutheria</taxon>
        <taxon>Laurasiatheria</taxon>
        <taxon>Artiodactyla</taxon>
        <taxon>Ruminantia</taxon>
        <taxon>Pecora</taxon>
        <taxon>Bovidae</taxon>
        <taxon>Caprinae</taxon>
        <taxon>Ovis</taxon>
    </lineage>
</organism>
<name>A0AC11DI73_SHEEP</name>
<protein>
    <submittedName>
        <fullName evidence="1">Uncharacterized protein</fullName>
    </submittedName>
</protein>
<dbReference type="Ensembl" id="ENSOART00020078581.1">
    <property type="protein sequence ID" value="ENSOARP00020046071.1"/>
    <property type="gene ID" value="ENSOARG00020034731.1"/>
</dbReference>
<sequence>GAPPAPAAPTEPQAGPRAARRARGPHSSRLLGAGAGQRGTPARAPGPPSPRLGLRRRPAARPSTARRPRLLFRRRRESGSLRRRCRGGWWLSGAGYSFSYRRISSYFMMAFAPPKNTNGPKMQTKMSTWTPLNHQLLNDWAFEERRALLGKWVAV</sequence>
<reference evidence="1" key="3">
    <citation type="submission" date="2025-09" db="UniProtKB">
        <authorList>
            <consortium name="Ensembl"/>
        </authorList>
    </citation>
    <scope>IDENTIFICATION</scope>
</reference>
<reference evidence="1" key="1">
    <citation type="submission" date="2020-11" db="EMBL/GenBank/DDBJ databases">
        <authorList>
            <person name="Davenport K.M."/>
            <person name="Bickhart D.M."/>
            <person name="Smith T.P.L."/>
            <person name="Murdoch B.M."/>
            <person name="Rosen B.D."/>
        </authorList>
    </citation>
    <scope>NUCLEOTIDE SEQUENCE [LARGE SCALE GENOMIC DNA]</scope>
    <source>
        <strain evidence="1">OAR_USU_Benz2616</strain>
    </source>
</reference>